<evidence type="ECO:0000313" key="5">
    <source>
        <dbReference type="EMBL" id="EFI35418.1"/>
    </source>
</evidence>
<organism evidence="5 6">
    <name type="scientific">Desulfonatronospira thiodismutans ASO3-1</name>
    <dbReference type="NCBI Taxonomy" id="555779"/>
    <lineage>
        <taxon>Bacteria</taxon>
        <taxon>Pseudomonadati</taxon>
        <taxon>Thermodesulfobacteriota</taxon>
        <taxon>Desulfovibrionia</taxon>
        <taxon>Desulfovibrionales</taxon>
        <taxon>Desulfonatronovibrionaceae</taxon>
        <taxon>Desulfonatronospira</taxon>
    </lineage>
</organism>
<feature type="binding site" evidence="3">
    <location>
        <begin position="220"/>
        <end position="227"/>
    </location>
    <ligand>
        <name>ATP</name>
        <dbReference type="ChEBI" id="CHEBI:30616"/>
    </ligand>
</feature>
<feature type="binding site" evidence="1">
    <location>
        <position position="81"/>
    </location>
    <ligand>
        <name>ATP</name>
        <dbReference type="ChEBI" id="CHEBI:30616"/>
    </ligand>
</feature>
<keyword evidence="1" id="KW-0547">Nucleotide-binding</keyword>
<dbReference type="Pfam" id="PF13784">
    <property type="entry name" value="Fic_N"/>
    <property type="match status" value="1"/>
</dbReference>
<feature type="binding site" evidence="1">
    <location>
        <position position="216"/>
    </location>
    <ligand>
        <name>ATP</name>
        <dbReference type="ChEBI" id="CHEBI:30616"/>
    </ligand>
</feature>
<feature type="binding site" evidence="1">
    <location>
        <position position="258"/>
    </location>
    <ligand>
        <name>ATP</name>
        <dbReference type="ChEBI" id="CHEBI:30616"/>
    </ligand>
</feature>
<feature type="binding site" evidence="1">
    <location>
        <begin position="221"/>
        <end position="227"/>
    </location>
    <ligand>
        <name>ATP</name>
        <dbReference type="ChEBI" id="CHEBI:30616"/>
    </ligand>
</feature>
<evidence type="ECO:0000256" key="2">
    <source>
        <dbReference type="PIRSR" id="PIRSR640198-1"/>
    </source>
</evidence>
<keyword evidence="6" id="KW-1185">Reference proteome</keyword>
<evidence type="ECO:0000259" key="4">
    <source>
        <dbReference type="PROSITE" id="PS51459"/>
    </source>
</evidence>
<dbReference type="Pfam" id="PF02661">
    <property type="entry name" value="Fic"/>
    <property type="match status" value="1"/>
</dbReference>
<dbReference type="PROSITE" id="PS51459">
    <property type="entry name" value="FIDO"/>
    <property type="match status" value="1"/>
</dbReference>
<gene>
    <name evidence="5" type="ORF">Dthio_PD2838</name>
</gene>
<dbReference type="eggNOG" id="COG3177">
    <property type="taxonomic scope" value="Bacteria"/>
</dbReference>
<dbReference type="Proteomes" id="UP000005496">
    <property type="component" value="Unassembled WGS sequence"/>
</dbReference>
<dbReference type="PANTHER" id="PTHR13504:SF38">
    <property type="entry name" value="FIDO DOMAIN-CONTAINING PROTEIN"/>
    <property type="match status" value="1"/>
</dbReference>
<dbReference type="GO" id="GO:0005524">
    <property type="term" value="F:ATP binding"/>
    <property type="evidence" value="ECO:0007669"/>
    <property type="project" value="UniProtKB-KW"/>
</dbReference>
<dbReference type="InterPro" id="IPR036597">
    <property type="entry name" value="Fido-like_dom_sf"/>
</dbReference>
<dbReference type="InterPro" id="IPR040198">
    <property type="entry name" value="Fido_containing"/>
</dbReference>
<protein>
    <submittedName>
        <fullName evidence="5">Filamentation induced by cAMP protein Fic</fullName>
    </submittedName>
</protein>
<dbReference type="SUPFAM" id="SSF140931">
    <property type="entry name" value="Fic-like"/>
    <property type="match status" value="1"/>
</dbReference>
<evidence type="ECO:0000256" key="3">
    <source>
        <dbReference type="PIRSR" id="PIRSR640198-2"/>
    </source>
</evidence>
<proteinExistence type="predicted"/>
<dbReference type="AlphaFoldDB" id="D6SL57"/>
<dbReference type="InterPro" id="IPR025758">
    <property type="entry name" value="Fic/DOC_N"/>
</dbReference>
<sequence length="387" mass="43368">MKRDLTGTYYSTAAGGEKVRAFIPDPLPPLPPLSMDGETLNLMADAALALGRLSNLRLAPDYNLFLYQYVRKEAVLSSKIEGTQSTLVDLLAHEDDDIPGVPLDDVLEVSNYVKAVEYGKKRLLEDRFPVSSRLIKEIHAVLLTGGRGSDKTPGEFKRTQNWIGGTRPGNAAFVPTPPHEIQRCMGELDKFIHDRGHGLHTLVTAGLAHVQFETIHPFLDGNGRIGRMLVPLLLMQEGILDEPCLYLSLYLKRFREEYYARLQAVRMQGDWEGWMKFFLQGVIASARDAVSAAERIMAIYHEDRGHILDQGKSTKAVMRVHECILQRQAANPKKIAALSGLSQPSVMTALRVLESLAIVKESTGRQRNTRYHYIRTCKILNDEIGMF</sequence>
<dbReference type="InterPro" id="IPR036390">
    <property type="entry name" value="WH_DNA-bd_sf"/>
</dbReference>
<dbReference type="PIRSF" id="PIRSF038925">
    <property type="entry name" value="AMP-prot_trans"/>
    <property type="match status" value="1"/>
</dbReference>
<accession>D6SL57</accession>
<dbReference type="RefSeq" id="WP_008868550.1">
    <property type="nucleotide sequence ID" value="NZ_ACJN02000001.1"/>
</dbReference>
<keyword evidence="1" id="KW-0067">ATP-binding</keyword>
<feature type="domain" description="Fido" evidence="4">
    <location>
        <begin position="130"/>
        <end position="280"/>
    </location>
</feature>
<dbReference type="Gene3D" id="1.10.3290.10">
    <property type="entry name" value="Fido-like domain"/>
    <property type="match status" value="1"/>
</dbReference>
<dbReference type="OrthoDB" id="9813719at2"/>
<dbReference type="PANTHER" id="PTHR13504">
    <property type="entry name" value="FIDO DOMAIN-CONTAINING PROTEIN DDB_G0283145"/>
    <property type="match status" value="1"/>
</dbReference>
<evidence type="ECO:0000256" key="1">
    <source>
        <dbReference type="PIRSR" id="PIRSR038925-1"/>
    </source>
</evidence>
<dbReference type="InterPro" id="IPR003812">
    <property type="entry name" value="Fido"/>
</dbReference>
<comment type="caution">
    <text evidence="5">The sequence shown here is derived from an EMBL/GenBank/DDBJ whole genome shotgun (WGS) entry which is preliminary data.</text>
</comment>
<name>D6SL57_9BACT</name>
<dbReference type="SUPFAM" id="SSF46785">
    <property type="entry name" value="Winged helix' DNA-binding domain"/>
    <property type="match status" value="1"/>
</dbReference>
<evidence type="ECO:0000313" key="6">
    <source>
        <dbReference type="Proteomes" id="UP000005496"/>
    </source>
</evidence>
<feature type="active site" evidence="2">
    <location>
        <position position="216"/>
    </location>
</feature>
<dbReference type="EMBL" id="ACJN02000001">
    <property type="protein sequence ID" value="EFI35418.1"/>
    <property type="molecule type" value="Genomic_DNA"/>
</dbReference>
<dbReference type="InterPro" id="IPR026287">
    <property type="entry name" value="SoFic-like"/>
</dbReference>
<feature type="binding site" evidence="3">
    <location>
        <begin position="258"/>
        <end position="259"/>
    </location>
    <ligand>
        <name>ATP</name>
        <dbReference type="ChEBI" id="CHEBI:30616"/>
    </ligand>
</feature>
<reference evidence="5" key="1">
    <citation type="submission" date="2010-05" db="EMBL/GenBank/DDBJ databases">
        <title>The draft genome of Desulfonatronospira thiodismutans ASO3-1.</title>
        <authorList>
            <consortium name="US DOE Joint Genome Institute (JGI-PGF)"/>
            <person name="Lucas S."/>
            <person name="Copeland A."/>
            <person name="Lapidus A."/>
            <person name="Cheng J.-F."/>
            <person name="Bruce D."/>
            <person name="Goodwin L."/>
            <person name="Pitluck S."/>
            <person name="Chertkov O."/>
            <person name="Brettin T."/>
            <person name="Detter J.C."/>
            <person name="Han C."/>
            <person name="Land M.L."/>
            <person name="Hauser L."/>
            <person name="Kyrpides N."/>
            <person name="Mikhailova N."/>
            <person name="Muyzer G."/>
            <person name="Woyke T."/>
        </authorList>
    </citation>
    <scope>NUCLEOTIDE SEQUENCE [LARGE SCALE GENOMIC DNA]</scope>
    <source>
        <strain evidence="5">ASO3-1</strain>
    </source>
</reference>